<protein>
    <submittedName>
        <fullName evidence="1">Uncharacterized protein</fullName>
    </submittedName>
</protein>
<gene>
    <name evidence="1" type="ORF">TUM16652_15480</name>
</gene>
<reference evidence="1" key="1">
    <citation type="submission" date="2021-11" db="EMBL/GenBank/DDBJ databases">
        <title>WGS analysis for carbapenemase-producing Enterobacterales outbreak in a University Hospital, Japan.</title>
        <authorList>
            <person name="Tukada M."/>
            <person name="Miyazaki T."/>
            <person name="Aoki K."/>
            <person name="Yoshizawa S."/>
            <person name="Ishii Y."/>
            <person name="Tateda K."/>
        </authorList>
    </citation>
    <scope>NUCLEOTIDE SEQUENCE</scope>
    <source>
        <strain evidence="1">TUM16652</strain>
    </source>
</reference>
<accession>A0ABD0BS29</accession>
<dbReference type="Proteomes" id="UP001050241">
    <property type="component" value="Unassembled WGS sequence"/>
</dbReference>
<dbReference type="AlphaFoldDB" id="A0ABD0BS29"/>
<evidence type="ECO:0000313" key="1">
    <source>
        <dbReference type="EMBL" id="GJJ82849.1"/>
    </source>
</evidence>
<evidence type="ECO:0000313" key="2">
    <source>
        <dbReference type="Proteomes" id="UP001050241"/>
    </source>
</evidence>
<organism evidence="1 2">
    <name type="scientific">Enterobacter cloacae</name>
    <dbReference type="NCBI Taxonomy" id="550"/>
    <lineage>
        <taxon>Bacteria</taxon>
        <taxon>Pseudomonadati</taxon>
        <taxon>Pseudomonadota</taxon>
        <taxon>Gammaproteobacteria</taxon>
        <taxon>Enterobacterales</taxon>
        <taxon>Enterobacteriaceae</taxon>
        <taxon>Enterobacter</taxon>
        <taxon>Enterobacter cloacae complex</taxon>
    </lineage>
</organism>
<comment type="caution">
    <text evidence="1">The sequence shown here is derived from an EMBL/GenBank/DDBJ whole genome shotgun (WGS) entry which is preliminary data.</text>
</comment>
<sequence length="70" mass="7679">MLIKLAIGTDDIFLLPFDLREYVTHRGLGLPVPVQPRDAAGEQLAGLLQLRFLRIHLTDAGLNLGAVFTP</sequence>
<dbReference type="EMBL" id="BQFY01000010">
    <property type="protein sequence ID" value="GJJ82849.1"/>
    <property type="molecule type" value="Genomic_DNA"/>
</dbReference>
<name>A0ABD0BS29_ENTCL</name>
<proteinExistence type="predicted"/>